<gene>
    <name evidence="1" type="ordered locus">Dacet_2208</name>
</gene>
<dbReference type="EMBL" id="CP001968">
    <property type="protein sequence ID" value="ADD68970.1"/>
    <property type="molecule type" value="Genomic_DNA"/>
</dbReference>
<dbReference type="STRING" id="522772.Dacet_2208"/>
<dbReference type="PaxDb" id="522772-Dacet_2208"/>
<dbReference type="HOGENOM" id="CLU_2315655_0_0_0"/>
<evidence type="ECO:0000313" key="2">
    <source>
        <dbReference type="Proteomes" id="UP000002012"/>
    </source>
</evidence>
<dbReference type="eggNOG" id="ENOG5030KXT">
    <property type="taxonomic scope" value="Bacteria"/>
</dbReference>
<dbReference type="OrthoDB" id="9949487at2"/>
<sequence precursor="true">MKAHVLSGSPAQTGRLRMRTLFFASMSLLLLFSVVYVRHLCIKTGYEISSLSDNMERSEISYLSLLDKKSQEYDTENLYKKARELGLSLPDVRRTFYVK</sequence>
<keyword evidence="2" id="KW-1185">Reference proteome</keyword>
<evidence type="ECO:0000313" key="1">
    <source>
        <dbReference type="EMBL" id="ADD68970.1"/>
    </source>
</evidence>
<dbReference type="RefSeq" id="WP_013011473.1">
    <property type="nucleotide sequence ID" value="NC_013943.1"/>
</dbReference>
<dbReference type="KEGG" id="dap:Dacet_2208"/>
<dbReference type="AlphaFoldDB" id="D4H2U7"/>
<name>D4H2U7_DENA2</name>
<reference evidence="1 2" key="1">
    <citation type="journal article" date="2010" name="Stand. Genomic Sci.">
        <title>Complete genome sequence of Denitrovibrio acetiphilus type strain (N2460).</title>
        <authorList>
            <person name="Kiss H."/>
            <person name="Lang E."/>
            <person name="Lapidus A."/>
            <person name="Copeland A."/>
            <person name="Nolan M."/>
            <person name="Glavina Del Rio T."/>
            <person name="Chen F."/>
            <person name="Lucas S."/>
            <person name="Tice H."/>
            <person name="Cheng J.F."/>
            <person name="Han C."/>
            <person name="Goodwin L."/>
            <person name="Pitluck S."/>
            <person name="Liolios K."/>
            <person name="Pati A."/>
            <person name="Ivanova N."/>
            <person name="Mavromatis K."/>
            <person name="Chen A."/>
            <person name="Palaniappan K."/>
            <person name="Land M."/>
            <person name="Hauser L."/>
            <person name="Chang Y.J."/>
            <person name="Jeffries C.D."/>
            <person name="Detter J.C."/>
            <person name="Brettin T."/>
            <person name="Spring S."/>
            <person name="Rohde M."/>
            <person name="Goker M."/>
            <person name="Woyke T."/>
            <person name="Bristow J."/>
            <person name="Eisen J.A."/>
            <person name="Markowitz V."/>
            <person name="Hugenholtz P."/>
            <person name="Kyrpides N.C."/>
            <person name="Klenk H.P."/>
        </authorList>
    </citation>
    <scope>NUCLEOTIDE SEQUENCE [LARGE SCALE GENOMIC DNA]</scope>
    <source>
        <strain evidence="2">DSM 12809 / NBRC 114555 / N2460</strain>
    </source>
</reference>
<accession>D4H2U7</accession>
<dbReference type="InParanoid" id="D4H2U7"/>
<dbReference type="Proteomes" id="UP000002012">
    <property type="component" value="Chromosome"/>
</dbReference>
<organism evidence="1 2">
    <name type="scientific">Denitrovibrio acetiphilus (strain DSM 12809 / NBRC 114555 / N2460)</name>
    <dbReference type="NCBI Taxonomy" id="522772"/>
    <lineage>
        <taxon>Bacteria</taxon>
        <taxon>Pseudomonadati</taxon>
        <taxon>Deferribacterota</taxon>
        <taxon>Deferribacteres</taxon>
        <taxon>Deferribacterales</taxon>
        <taxon>Geovibrionaceae</taxon>
        <taxon>Denitrovibrio</taxon>
    </lineage>
</organism>
<proteinExistence type="predicted"/>
<protein>
    <submittedName>
        <fullName evidence="1">Uncharacterized protein</fullName>
    </submittedName>
</protein>